<protein>
    <submittedName>
        <fullName evidence="2">Uncharacterized protein</fullName>
    </submittedName>
</protein>
<dbReference type="Proteomes" id="UP001164929">
    <property type="component" value="Chromosome 9"/>
</dbReference>
<evidence type="ECO:0000313" key="3">
    <source>
        <dbReference type="Proteomes" id="UP001164929"/>
    </source>
</evidence>
<gene>
    <name evidence="2" type="ORF">NC653_023133</name>
</gene>
<evidence type="ECO:0000256" key="1">
    <source>
        <dbReference type="SAM" id="MobiDB-lite"/>
    </source>
</evidence>
<organism evidence="2 3">
    <name type="scientific">Populus alba x Populus x berolinensis</name>
    <dbReference type="NCBI Taxonomy" id="444605"/>
    <lineage>
        <taxon>Eukaryota</taxon>
        <taxon>Viridiplantae</taxon>
        <taxon>Streptophyta</taxon>
        <taxon>Embryophyta</taxon>
        <taxon>Tracheophyta</taxon>
        <taxon>Spermatophyta</taxon>
        <taxon>Magnoliopsida</taxon>
        <taxon>eudicotyledons</taxon>
        <taxon>Gunneridae</taxon>
        <taxon>Pentapetalae</taxon>
        <taxon>rosids</taxon>
        <taxon>fabids</taxon>
        <taxon>Malpighiales</taxon>
        <taxon>Salicaceae</taxon>
        <taxon>Saliceae</taxon>
        <taxon>Populus</taxon>
    </lineage>
</organism>
<name>A0AAD6MGF8_9ROSI</name>
<evidence type="ECO:0000313" key="2">
    <source>
        <dbReference type="EMBL" id="KAJ6985053.1"/>
    </source>
</evidence>
<sequence length="27" mass="3044">MPAQGWMQARLDIHIHSNPTQGIKKGK</sequence>
<reference evidence="2" key="1">
    <citation type="journal article" date="2023" name="Mol. Ecol. Resour.">
        <title>Chromosome-level genome assembly of a triploid poplar Populus alba 'Berolinensis'.</title>
        <authorList>
            <person name="Chen S."/>
            <person name="Yu Y."/>
            <person name="Wang X."/>
            <person name="Wang S."/>
            <person name="Zhang T."/>
            <person name="Zhou Y."/>
            <person name="He R."/>
            <person name="Meng N."/>
            <person name="Wang Y."/>
            <person name="Liu W."/>
            <person name="Liu Z."/>
            <person name="Liu J."/>
            <person name="Guo Q."/>
            <person name="Huang H."/>
            <person name="Sederoff R.R."/>
            <person name="Wang G."/>
            <person name="Qu G."/>
            <person name="Chen S."/>
        </authorList>
    </citation>
    <scope>NUCLEOTIDE SEQUENCE</scope>
    <source>
        <strain evidence="2">SC-2020</strain>
    </source>
</reference>
<keyword evidence="3" id="KW-1185">Reference proteome</keyword>
<dbReference type="AlphaFoldDB" id="A0AAD6MGF8"/>
<dbReference type="EMBL" id="JAQIZT010000009">
    <property type="protein sequence ID" value="KAJ6985053.1"/>
    <property type="molecule type" value="Genomic_DNA"/>
</dbReference>
<comment type="caution">
    <text evidence="2">The sequence shown here is derived from an EMBL/GenBank/DDBJ whole genome shotgun (WGS) entry which is preliminary data.</text>
</comment>
<accession>A0AAD6MGF8</accession>
<feature type="region of interest" description="Disordered" evidence="1">
    <location>
        <begin position="1"/>
        <end position="27"/>
    </location>
</feature>
<proteinExistence type="predicted"/>